<reference evidence="9" key="1">
    <citation type="submission" date="2015-07" db="EMBL/GenBank/DDBJ databases">
        <title>Transcriptome Assembly of Anthurium amnicola.</title>
        <authorList>
            <person name="Suzuki J."/>
        </authorList>
    </citation>
    <scope>NUCLEOTIDE SEQUENCE</scope>
</reference>
<dbReference type="EMBL" id="GDJX01023789">
    <property type="protein sequence ID" value="JAT44147.1"/>
    <property type="molecule type" value="Transcribed_RNA"/>
</dbReference>
<sequence length="361" mass="40259">MWRFPSSSAPPRRNLRWWLLAVLSCHVGLLKVEAFTGTYGINYGRIADNIPPPESVVRLLKAAKIKNVRIFDADHSVLKAFKGSGLELVVGLSNEHLRNVSANEDQAMNWLKENVQPFLPDTHIRGIAVGNEILANSDQELQAALLGACKNVYSALDKLQLTHRIQVSTAHSVVVFANSFPPSSCTFKEDALQYVKPLLDFFSNIGSPFFINVYPFLAYKSDPDNIDIKYALFESNAGVYDAKTNLHYDNMFDAMIDAAYAALEAAGFEKMEVRVSETGWASNGDKDEVGATVENARTYNYNLRKRLFKKKGTPRKPKKVVKAYVFALFNEYMKPGPGSERHFGLFKADGSIAYDIGILDS</sequence>
<comment type="similarity">
    <text evidence="2 7">Belongs to the glycosyl hydrolase 17 family.</text>
</comment>
<feature type="chain" id="PRO_5008899582" description="glucan endo-1,3-beta-D-glucosidase" evidence="8">
    <location>
        <begin position="35"/>
        <end position="361"/>
    </location>
</feature>
<dbReference type="SUPFAM" id="SSF51445">
    <property type="entry name" value="(Trans)glycosidases"/>
    <property type="match status" value="1"/>
</dbReference>
<evidence type="ECO:0000256" key="4">
    <source>
        <dbReference type="ARBA" id="ARBA00022729"/>
    </source>
</evidence>
<proteinExistence type="inferred from homology"/>
<keyword evidence="6" id="KW-0326">Glycosidase</keyword>
<dbReference type="GO" id="GO:0005975">
    <property type="term" value="P:carbohydrate metabolic process"/>
    <property type="evidence" value="ECO:0007669"/>
    <property type="project" value="InterPro"/>
</dbReference>
<protein>
    <recommendedName>
        <fullName evidence="3">glucan endo-1,3-beta-D-glucosidase</fullName>
        <ecNumber evidence="3">3.2.1.39</ecNumber>
    </recommendedName>
</protein>
<dbReference type="PANTHER" id="PTHR32227">
    <property type="entry name" value="GLUCAN ENDO-1,3-BETA-GLUCOSIDASE BG1-RELATED-RELATED"/>
    <property type="match status" value="1"/>
</dbReference>
<keyword evidence="4 8" id="KW-0732">Signal</keyword>
<evidence type="ECO:0000256" key="6">
    <source>
        <dbReference type="ARBA" id="ARBA00023295"/>
    </source>
</evidence>
<feature type="signal peptide" evidence="8">
    <location>
        <begin position="1"/>
        <end position="34"/>
    </location>
</feature>
<dbReference type="Pfam" id="PF00332">
    <property type="entry name" value="Glyco_hydro_17"/>
    <property type="match status" value="1"/>
</dbReference>
<evidence type="ECO:0000256" key="7">
    <source>
        <dbReference type="RuleBase" id="RU004335"/>
    </source>
</evidence>
<gene>
    <name evidence="9" type="primary">At2g27500_0</name>
    <name evidence="9" type="ORF">g.51967</name>
</gene>
<evidence type="ECO:0000256" key="1">
    <source>
        <dbReference type="ARBA" id="ARBA00000382"/>
    </source>
</evidence>
<evidence type="ECO:0000256" key="8">
    <source>
        <dbReference type="SAM" id="SignalP"/>
    </source>
</evidence>
<keyword evidence="5" id="KW-0378">Hydrolase</keyword>
<dbReference type="FunFam" id="3.20.20.80:FF:000005">
    <property type="entry name" value="Glucan endo-1,3-beta-glucosidase 14"/>
    <property type="match status" value="1"/>
</dbReference>
<name>A0A1D1XP54_9ARAE</name>
<comment type="catalytic activity">
    <reaction evidence="1">
        <text>Hydrolysis of (1-&gt;3)-beta-D-glucosidic linkages in (1-&gt;3)-beta-D-glucans.</text>
        <dbReference type="EC" id="3.2.1.39"/>
    </reaction>
</comment>
<dbReference type="InterPro" id="IPR044965">
    <property type="entry name" value="Glyco_hydro_17_plant"/>
</dbReference>
<dbReference type="EC" id="3.2.1.39" evidence="3"/>
<dbReference type="InterPro" id="IPR000490">
    <property type="entry name" value="Glyco_hydro_17"/>
</dbReference>
<dbReference type="AlphaFoldDB" id="A0A1D1XP54"/>
<evidence type="ECO:0000313" key="9">
    <source>
        <dbReference type="EMBL" id="JAT44147.1"/>
    </source>
</evidence>
<dbReference type="InterPro" id="IPR017853">
    <property type="entry name" value="GH"/>
</dbReference>
<evidence type="ECO:0000256" key="2">
    <source>
        <dbReference type="ARBA" id="ARBA00008773"/>
    </source>
</evidence>
<evidence type="ECO:0000256" key="5">
    <source>
        <dbReference type="ARBA" id="ARBA00022801"/>
    </source>
</evidence>
<organism evidence="9">
    <name type="scientific">Anthurium amnicola</name>
    <dbReference type="NCBI Taxonomy" id="1678845"/>
    <lineage>
        <taxon>Eukaryota</taxon>
        <taxon>Viridiplantae</taxon>
        <taxon>Streptophyta</taxon>
        <taxon>Embryophyta</taxon>
        <taxon>Tracheophyta</taxon>
        <taxon>Spermatophyta</taxon>
        <taxon>Magnoliopsida</taxon>
        <taxon>Liliopsida</taxon>
        <taxon>Araceae</taxon>
        <taxon>Pothoideae</taxon>
        <taxon>Potheae</taxon>
        <taxon>Anthurium</taxon>
    </lineage>
</organism>
<dbReference type="Gene3D" id="3.20.20.80">
    <property type="entry name" value="Glycosidases"/>
    <property type="match status" value="1"/>
</dbReference>
<dbReference type="GO" id="GO:0042973">
    <property type="term" value="F:glucan endo-1,3-beta-D-glucosidase activity"/>
    <property type="evidence" value="ECO:0007669"/>
    <property type="project" value="UniProtKB-EC"/>
</dbReference>
<accession>A0A1D1XP54</accession>
<evidence type="ECO:0000256" key="3">
    <source>
        <dbReference type="ARBA" id="ARBA00012780"/>
    </source>
</evidence>